<keyword evidence="3" id="KW-1185">Reference proteome</keyword>
<dbReference type="EMBL" id="BDSA01000002">
    <property type="protein sequence ID" value="GBE61071.1"/>
    <property type="molecule type" value="Genomic_DNA"/>
</dbReference>
<protein>
    <submittedName>
        <fullName evidence="2">Unconventional myosin-protein, putative</fullName>
    </submittedName>
</protein>
<organism evidence="2 3">
    <name type="scientific">Babesia ovata</name>
    <dbReference type="NCBI Taxonomy" id="189622"/>
    <lineage>
        <taxon>Eukaryota</taxon>
        <taxon>Sar</taxon>
        <taxon>Alveolata</taxon>
        <taxon>Apicomplexa</taxon>
        <taxon>Aconoidasida</taxon>
        <taxon>Piroplasmida</taxon>
        <taxon>Babesiidae</taxon>
        <taxon>Babesia</taxon>
    </lineage>
</organism>
<feature type="region of interest" description="Disordered" evidence="1">
    <location>
        <begin position="1"/>
        <end position="20"/>
    </location>
</feature>
<dbReference type="Proteomes" id="UP000236319">
    <property type="component" value="Unassembled WGS sequence"/>
</dbReference>
<evidence type="ECO:0000256" key="1">
    <source>
        <dbReference type="SAM" id="MobiDB-lite"/>
    </source>
</evidence>
<dbReference type="AlphaFoldDB" id="A0A2H6KDK5"/>
<evidence type="ECO:0000313" key="2">
    <source>
        <dbReference type="EMBL" id="GBE61071.1"/>
    </source>
</evidence>
<proteinExistence type="predicted"/>
<dbReference type="GeneID" id="39874841"/>
<gene>
    <name evidence="2" type="ORF">BOVATA_025640</name>
</gene>
<reference evidence="2 3" key="1">
    <citation type="journal article" date="2017" name="BMC Genomics">
        <title>Whole-genome assembly of Babesia ovata and comparative genomics between closely related pathogens.</title>
        <authorList>
            <person name="Yamagishi J."/>
            <person name="Asada M."/>
            <person name="Hakimi H."/>
            <person name="Tanaka T.Q."/>
            <person name="Sugimoto C."/>
            <person name="Kawazu S."/>
        </authorList>
    </citation>
    <scope>NUCLEOTIDE SEQUENCE [LARGE SCALE GENOMIC DNA]</scope>
    <source>
        <strain evidence="2 3">Miyake</strain>
    </source>
</reference>
<comment type="caution">
    <text evidence="2">The sequence shown here is derived from an EMBL/GenBank/DDBJ whole genome shotgun (WGS) entry which is preliminary data.</text>
</comment>
<dbReference type="RefSeq" id="XP_028867314.1">
    <property type="nucleotide sequence ID" value="XM_029011481.1"/>
</dbReference>
<evidence type="ECO:0000313" key="3">
    <source>
        <dbReference type="Proteomes" id="UP000236319"/>
    </source>
</evidence>
<sequence>MGRLRPPPGRNMADETKGPEPNRYRYYITKCDKYRKECLDPYCSDCTLATRDTCKHCLPGKKGEECVCKCTVCDCGCDKKCSERVQKPCSESSCERCKIKCQGREAGVICICHNGKCGCC</sequence>
<name>A0A2H6KDK5_9APIC</name>
<accession>A0A2H6KDK5</accession>
<dbReference type="VEuPathDB" id="PiroplasmaDB:BOVATA_025640"/>